<dbReference type="Gene3D" id="3.30.70.20">
    <property type="match status" value="1"/>
</dbReference>
<keyword evidence="4" id="KW-0411">Iron-sulfur</keyword>
<dbReference type="AlphaFoldDB" id="A0A7C4MS12"/>
<evidence type="ECO:0000256" key="2">
    <source>
        <dbReference type="ARBA" id="ARBA00022723"/>
    </source>
</evidence>
<proteinExistence type="predicted"/>
<evidence type="ECO:0000256" key="1">
    <source>
        <dbReference type="ARBA" id="ARBA00022485"/>
    </source>
</evidence>
<dbReference type="PANTHER" id="PTHR43687">
    <property type="entry name" value="ADENYLYLSULFATE REDUCTASE, BETA SUBUNIT"/>
    <property type="match status" value="1"/>
</dbReference>
<dbReference type="InterPro" id="IPR017896">
    <property type="entry name" value="4Fe4S_Fe-S-bd"/>
</dbReference>
<keyword evidence="3" id="KW-0408">Iron</keyword>
<feature type="domain" description="4Fe-4S ferredoxin-type" evidence="5">
    <location>
        <begin position="343"/>
        <end position="372"/>
    </location>
</feature>
<feature type="domain" description="4Fe-4S ferredoxin-type" evidence="5">
    <location>
        <begin position="313"/>
        <end position="342"/>
    </location>
</feature>
<comment type="caution">
    <text evidence="6">The sequence shown here is derived from an EMBL/GenBank/DDBJ whole genome shotgun (WGS) entry which is preliminary data.</text>
</comment>
<dbReference type="EMBL" id="DSUH01000068">
    <property type="protein sequence ID" value="HGU31839.1"/>
    <property type="molecule type" value="Genomic_DNA"/>
</dbReference>
<dbReference type="PANTHER" id="PTHR43687:SF1">
    <property type="entry name" value="FERREDOXIN III"/>
    <property type="match status" value="1"/>
</dbReference>
<evidence type="ECO:0000259" key="5">
    <source>
        <dbReference type="PROSITE" id="PS51379"/>
    </source>
</evidence>
<dbReference type="GO" id="GO:0046872">
    <property type="term" value="F:metal ion binding"/>
    <property type="evidence" value="ECO:0007669"/>
    <property type="project" value="UniProtKB-KW"/>
</dbReference>
<sequence>MKPDSLQPKYEKAAAVICKQGLFPFPVNETTISILKEAIGDVEPELDLIAAFDNKASQTLAELTASSGMPEETIFALTTSLAKKGILFNQPNSAGTMVFRVLPLMMVGLMEYMFMGPLQGNEREKRLAALFQGLLDQVRDSVQQDYDKMVPFFQMAPPIDRTVPIRETDDGKPIRIIPVNQTIDTTDRVLSSQSVEAIIDKFDEIAVGHCFCRQRRTLLGEPCQTHAPLENCFTFGKSARHTAAQGFARMIDKTEAIRIMREAEAAGLVHKAFHPNSRTDRPETSICNCCKDCCDTLRGWREGGFPLINATRYLSVIDADRCSGCGACVDRCPMDAIRLGASGKAERDEASCFGCGVCARFCPEEAIALQEGERKVFILPPRLRAKAD</sequence>
<keyword evidence="1" id="KW-0004">4Fe-4S</keyword>
<dbReference type="InterPro" id="IPR017900">
    <property type="entry name" value="4Fe4S_Fe_S_CS"/>
</dbReference>
<reference evidence="6" key="1">
    <citation type="journal article" date="2020" name="mSystems">
        <title>Genome- and Community-Level Interaction Insights into Carbon Utilization and Element Cycling Functions of Hydrothermarchaeota in Hydrothermal Sediment.</title>
        <authorList>
            <person name="Zhou Z."/>
            <person name="Liu Y."/>
            <person name="Xu W."/>
            <person name="Pan J."/>
            <person name="Luo Z.H."/>
            <person name="Li M."/>
        </authorList>
    </citation>
    <scope>NUCLEOTIDE SEQUENCE [LARGE SCALE GENOMIC DNA]</scope>
    <source>
        <strain evidence="6">SpSt-477</strain>
    </source>
</reference>
<protein>
    <submittedName>
        <fullName evidence="6">4Fe-4S dicluster domain-containing protein</fullName>
    </submittedName>
</protein>
<name>A0A7C4MS12_9BACT</name>
<evidence type="ECO:0000256" key="4">
    <source>
        <dbReference type="ARBA" id="ARBA00023014"/>
    </source>
</evidence>
<evidence type="ECO:0000256" key="3">
    <source>
        <dbReference type="ARBA" id="ARBA00023004"/>
    </source>
</evidence>
<dbReference type="SUPFAM" id="SSF54862">
    <property type="entry name" value="4Fe-4S ferredoxins"/>
    <property type="match status" value="1"/>
</dbReference>
<dbReference type="InterPro" id="IPR050572">
    <property type="entry name" value="Fe-S_Ferredoxin"/>
</dbReference>
<dbReference type="GO" id="GO:0051539">
    <property type="term" value="F:4 iron, 4 sulfur cluster binding"/>
    <property type="evidence" value="ECO:0007669"/>
    <property type="project" value="UniProtKB-KW"/>
</dbReference>
<dbReference type="PROSITE" id="PS00198">
    <property type="entry name" value="4FE4S_FER_1"/>
    <property type="match status" value="2"/>
</dbReference>
<accession>A0A7C4MS12</accession>
<organism evidence="6">
    <name type="scientific">Desulfatirhabdium butyrativorans</name>
    <dbReference type="NCBI Taxonomy" id="340467"/>
    <lineage>
        <taxon>Bacteria</taxon>
        <taxon>Pseudomonadati</taxon>
        <taxon>Thermodesulfobacteriota</taxon>
        <taxon>Desulfobacteria</taxon>
        <taxon>Desulfobacterales</taxon>
        <taxon>Desulfatirhabdiaceae</taxon>
        <taxon>Desulfatirhabdium</taxon>
    </lineage>
</organism>
<evidence type="ECO:0000313" key="6">
    <source>
        <dbReference type="EMBL" id="HGU31839.1"/>
    </source>
</evidence>
<gene>
    <name evidence="6" type="ORF">ENS29_03165</name>
</gene>
<dbReference type="PROSITE" id="PS51379">
    <property type="entry name" value="4FE4S_FER_2"/>
    <property type="match status" value="2"/>
</dbReference>
<dbReference type="Pfam" id="PF14697">
    <property type="entry name" value="Fer4_21"/>
    <property type="match status" value="1"/>
</dbReference>
<keyword evidence="2" id="KW-0479">Metal-binding</keyword>